<keyword evidence="3" id="KW-1185">Reference proteome</keyword>
<dbReference type="PANTHER" id="PTHR35040:SF9">
    <property type="entry name" value="4-LIKE CELL SURFACE PROTEIN, PUTATIVE (AFU_ORTHOLOGUE AFUA_4G14080)-RELATED"/>
    <property type="match status" value="1"/>
</dbReference>
<dbReference type="OrthoDB" id="508445at2"/>
<accession>A0A1I4UBU0</accession>
<dbReference type="InterPro" id="IPR021986">
    <property type="entry name" value="Spherulin4"/>
</dbReference>
<organism evidence="2 3">
    <name type="scientific">Nitrosomonas communis</name>
    <dbReference type="NCBI Taxonomy" id="44574"/>
    <lineage>
        <taxon>Bacteria</taxon>
        <taxon>Pseudomonadati</taxon>
        <taxon>Pseudomonadota</taxon>
        <taxon>Betaproteobacteria</taxon>
        <taxon>Nitrosomonadales</taxon>
        <taxon>Nitrosomonadaceae</taxon>
        <taxon>Nitrosomonas</taxon>
    </lineage>
</organism>
<proteinExistence type="predicted"/>
<gene>
    <name evidence="2" type="ORF">SAMN05421863_106220</name>
</gene>
<name>A0A1I4UBU0_9PROT</name>
<dbReference type="Pfam" id="PF12138">
    <property type="entry name" value="Spherulin4"/>
    <property type="match status" value="1"/>
</dbReference>
<evidence type="ECO:0000313" key="2">
    <source>
        <dbReference type="EMBL" id="SFM86300.1"/>
    </source>
</evidence>
<feature type="signal peptide" evidence="1">
    <location>
        <begin position="1"/>
        <end position="24"/>
    </location>
</feature>
<dbReference type="EMBL" id="FOUB01000062">
    <property type="protein sequence ID" value="SFM86300.1"/>
    <property type="molecule type" value="Genomic_DNA"/>
</dbReference>
<dbReference type="PANTHER" id="PTHR35040">
    <property type="match status" value="1"/>
</dbReference>
<keyword evidence="1" id="KW-0732">Signal</keyword>
<sequence length="140" mass="15131">MSIKDLISLPAAYLSLAFSANVYATNLFVPAYFEPSSPPTLDYWSGLAAAAQIVPTTVTINPDNGFGTSADPGYVTAIDLIRGAGGKVIAYVHTDYGDRPLIDIAIEIDNYLAFYAIDGFFIDQMAADGTEENILYYEQI</sequence>
<reference evidence="3" key="1">
    <citation type="submission" date="2016-10" db="EMBL/GenBank/DDBJ databases">
        <authorList>
            <person name="Varghese N."/>
            <person name="Submissions S."/>
        </authorList>
    </citation>
    <scope>NUCLEOTIDE SEQUENCE [LARGE SCALE GENOMIC DNA]</scope>
    <source>
        <strain evidence="3">Nm44</strain>
    </source>
</reference>
<protein>
    <submittedName>
        <fullName evidence="2">Spherulation-specific family 4</fullName>
    </submittedName>
</protein>
<dbReference type="Proteomes" id="UP000183287">
    <property type="component" value="Unassembled WGS sequence"/>
</dbReference>
<feature type="chain" id="PRO_5010354534" evidence="1">
    <location>
        <begin position="25"/>
        <end position="140"/>
    </location>
</feature>
<evidence type="ECO:0000256" key="1">
    <source>
        <dbReference type="SAM" id="SignalP"/>
    </source>
</evidence>
<dbReference type="RefSeq" id="WP_074906703.1">
    <property type="nucleotide sequence ID" value="NZ_FOUB01000062.1"/>
</dbReference>
<evidence type="ECO:0000313" key="3">
    <source>
        <dbReference type="Proteomes" id="UP000183287"/>
    </source>
</evidence>
<dbReference type="AlphaFoldDB" id="A0A1I4UBU0"/>